<protein>
    <submittedName>
        <fullName evidence="1">Uncharacterized protein</fullName>
    </submittedName>
</protein>
<dbReference type="OrthoDB" id="1038140at2"/>
<dbReference type="EMBL" id="VLNR01000064">
    <property type="protein sequence ID" value="TSE05229.1"/>
    <property type="molecule type" value="Genomic_DNA"/>
</dbReference>
<dbReference type="AlphaFoldDB" id="A0A554VE14"/>
<accession>A0A554VE14</accession>
<gene>
    <name evidence="1" type="ORF">FOF46_23485</name>
</gene>
<sequence length="155" mass="18065">METLEIKKEAALKAHENASSKGRELLENLLGKKTFLKQVTERIKTINDILEDNGITQKELDTMFANAPEHLKYQYIGELLCKSLNEGWLPDWDNGEYDKYYPWFKMSSSGFRCDDYDSWGTFSLVGSRLCFKSSELARYAGEQFTDVYRKFMIIE</sequence>
<evidence type="ECO:0000313" key="1">
    <source>
        <dbReference type="EMBL" id="TSE05229.1"/>
    </source>
</evidence>
<evidence type="ECO:0000313" key="2">
    <source>
        <dbReference type="Proteomes" id="UP000318833"/>
    </source>
</evidence>
<keyword evidence="2" id="KW-1185">Reference proteome</keyword>
<dbReference type="RefSeq" id="WP_143918154.1">
    <property type="nucleotide sequence ID" value="NZ_VLNR01000064.1"/>
</dbReference>
<proteinExistence type="predicted"/>
<reference evidence="1 2" key="1">
    <citation type="submission" date="2019-07" db="EMBL/GenBank/DDBJ databases">
        <title>The draft genome sequence of Aquimarina algiphila M91.</title>
        <authorList>
            <person name="Meng X."/>
        </authorList>
    </citation>
    <scope>NUCLEOTIDE SEQUENCE [LARGE SCALE GENOMIC DNA]</scope>
    <source>
        <strain evidence="1 2">M91</strain>
    </source>
</reference>
<comment type="caution">
    <text evidence="1">The sequence shown here is derived from an EMBL/GenBank/DDBJ whole genome shotgun (WGS) entry which is preliminary data.</text>
</comment>
<organism evidence="1 2">
    <name type="scientific">Aquimarina algiphila</name>
    <dbReference type="NCBI Taxonomy" id="2047982"/>
    <lineage>
        <taxon>Bacteria</taxon>
        <taxon>Pseudomonadati</taxon>
        <taxon>Bacteroidota</taxon>
        <taxon>Flavobacteriia</taxon>
        <taxon>Flavobacteriales</taxon>
        <taxon>Flavobacteriaceae</taxon>
        <taxon>Aquimarina</taxon>
    </lineage>
</organism>
<dbReference type="Proteomes" id="UP000318833">
    <property type="component" value="Unassembled WGS sequence"/>
</dbReference>
<name>A0A554VE14_9FLAO</name>